<feature type="region of interest" description="Disordered" evidence="1">
    <location>
        <begin position="315"/>
        <end position="352"/>
    </location>
</feature>
<evidence type="ECO:0000256" key="1">
    <source>
        <dbReference type="SAM" id="MobiDB-lite"/>
    </source>
</evidence>
<proteinExistence type="predicted"/>
<feature type="compositionally biased region" description="Polar residues" evidence="1">
    <location>
        <begin position="267"/>
        <end position="278"/>
    </location>
</feature>
<comment type="caution">
    <text evidence="3">The sequence shown here is derived from an EMBL/GenBank/DDBJ whole genome shotgun (WGS) entry which is preliminary data.</text>
</comment>
<dbReference type="OrthoDB" id="10664171at2759"/>
<evidence type="ECO:0000313" key="4">
    <source>
        <dbReference type="Proteomes" id="UP000324800"/>
    </source>
</evidence>
<feature type="transmembrane region" description="Helical" evidence="2">
    <location>
        <begin position="108"/>
        <end position="131"/>
    </location>
</feature>
<keyword evidence="2" id="KW-0472">Membrane</keyword>
<gene>
    <name evidence="3" type="ORF">EZS28_013072</name>
</gene>
<evidence type="ECO:0000313" key="3">
    <source>
        <dbReference type="EMBL" id="KAA6391398.1"/>
    </source>
</evidence>
<accession>A0A5J4W905</accession>
<sequence length="373" mass="43166">MSSYNNNEVDALHEEIRMLHNQIDGMEQKMMRYFQNQISDAKNLFLGDINDLNGTIKQELSDIRSQNSRTFRLASETREITTALQKSVSEIQLVEHNRSERVNYLKNIAFFILKMWLSGLIVVIIFFKHFWDFCKPTQFASLHFIEAKYPQFKVDDYQKNNTGLQNEPDFFSSPLFNRINERLDIDGIYQKELQRDMKIKNETASSESIMNQKGTINDKKKEKPEKENNTIIDFTPPDTPSNIPPPNISSFIGPRTPSPDSIPQFFPNGNITPQNEDQSLFDSPLFAQKPNSVVQPQQSQSSQNVVFRQLNQQDNSIPQSYSPTSGNDQRINGINNYRQPETQYRQSTTPRTQADYARAMLAKMGQPVYQKKK</sequence>
<keyword evidence="2" id="KW-1133">Transmembrane helix</keyword>
<feature type="compositionally biased region" description="Pro residues" evidence="1">
    <location>
        <begin position="237"/>
        <end position="247"/>
    </location>
</feature>
<feature type="compositionally biased region" description="Polar residues" evidence="1">
    <location>
        <begin position="202"/>
        <end position="215"/>
    </location>
</feature>
<feature type="region of interest" description="Disordered" evidence="1">
    <location>
        <begin position="201"/>
        <end position="278"/>
    </location>
</feature>
<reference evidence="3 4" key="1">
    <citation type="submission" date="2019-03" db="EMBL/GenBank/DDBJ databases">
        <title>Single cell metagenomics reveals metabolic interactions within the superorganism composed of flagellate Streblomastix strix and complex community of Bacteroidetes bacteria on its surface.</title>
        <authorList>
            <person name="Treitli S.C."/>
            <person name="Kolisko M."/>
            <person name="Husnik F."/>
            <person name="Keeling P."/>
            <person name="Hampl V."/>
        </authorList>
    </citation>
    <scope>NUCLEOTIDE SEQUENCE [LARGE SCALE GENOMIC DNA]</scope>
    <source>
        <strain evidence="3">ST1C</strain>
    </source>
</reference>
<dbReference type="EMBL" id="SNRW01002894">
    <property type="protein sequence ID" value="KAA6391398.1"/>
    <property type="molecule type" value="Genomic_DNA"/>
</dbReference>
<keyword evidence="2" id="KW-0812">Transmembrane</keyword>
<dbReference type="Proteomes" id="UP000324800">
    <property type="component" value="Unassembled WGS sequence"/>
</dbReference>
<organism evidence="3 4">
    <name type="scientific">Streblomastix strix</name>
    <dbReference type="NCBI Taxonomy" id="222440"/>
    <lineage>
        <taxon>Eukaryota</taxon>
        <taxon>Metamonada</taxon>
        <taxon>Preaxostyla</taxon>
        <taxon>Oxymonadida</taxon>
        <taxon>Streblomastigidae</taxon>
        <taxon>Streblomastix</taxon>
    </lineage>
</organism>
<dbReference type="AlphaFoldDB" id="A0A5J4W905"/>
<protein>
    <submittedName>
        <fullName evidence="3">Uncharacterized protein</fullName>
    </submittedName>
</protein>
<feature type="compositionally biased region" description="Basic and acidic residues" evidence="1">
    <location>
        <begin position="216"/>
        <end position="228"/>
    </location>
</feature>
<name>A0A5J4W905_9EUKA</name>
<evidence type="ECO:0000256" key="2">
    <source>
        <dbReference type="SAM" id="Phobius"/>
    </source>
</evidence>